<evidence type="ECO:0000256" key="7">
    <source>
        <dbReference type="ARBA" id="ARBA00023136"/>
    </source>
</evidence>
<feature type="region of interest" description="Disordered" evidence="8">
    <location>
        <begin position="127"/>
        <end position="159"/>
    </location>
</feature>
<feature type="compositionally biased region" description="Polar residues" evidence="8">
    <location>
        <begin position="9"/>
        <end position="20"/>
    </location>
</feature>
<feature type="transmembrane region" description="Helical" evidence="9">
    <location>
        <begin position="481"/>
        <end position="499"/>
    </location>
</feature>
<accession>A0AAN6G2K7</accession>
<sequence>MELTRRLHSTGSNRGPSSIGNPDIEPRDETFRLMMKVDRASPVIRNVTRDSLPQPQPHPQILATLTSFNSLVKSVKRVGHIDGQTERKIEHSMPAQRQPIPADWAAYERGGRQDSHDSGLSHNQVHFDEESQQEHNGENESHLRLPSDQQQELRRRRSSMAMRVNALRHAGGVNSLENFTRSWQRAAGFYEVTPIRQSFVYADGEEGQNGQHEDPGAAKAQGQRTLVRQALAAEDGEPRPEVFDETDDELAENEDDELTPRASPSQQKARNREQQPLLEQRLSSVHDEGIFSIAPSLASPFGGSYGSTWGSLASRVNEPSMIHAGRLFRQQQLQGITEPDKEREPLLVKQVQEDDGKLVHVVVGQSTLPQTIFNSVNVLIGVGLLALPLALKMSGWIPGLVFFLFAGISTSYTAKLLAKCADVDMSLITFADLAFVSFGPWARVFTSILFSLELIGANVALVVLFADSLDALIEGWGTTEWKIVCGIILIPLSFVPLRFLSFSSILGILCCFGIVTAILIDGLIKPQTPGSLREPATTHLLPVNWMTLPVAIGILMSPWGGHSVFPNIYRDMRHPYKYRRGVNITYVFTFTLDVFMAIIGFLMYGDGVKDEITRNVLTTQGFPTWLGIFIVICVAIIPLTKVPLNARPIISTLELFLGLDARAMSESPTLTGLSGWTRGVMKITVRVLCTVVFVVLAVLIPKFDTIMSLMGAVACFTICIILPCAFHLKLFGAELGRSQKMLDWSLIVVSTVLALVSTAFNFVPKDRMGL</sequence>
<evidence type="ECO:0000256" key="1">
    <source>
        <dbReference type="ARBA" id="ARBA00004141"/>
    </source>
</evidence>
<feature type="compositionally biased region" description="Acidic residues" evidence="8">
    <location>
        <begin position="243"/>
        <end position="257"/>
    </location>
</feature>
<feature type="transmembrane region" description="Helical" evidence="9">
    <location>
        <begin position="742"/>
        <end position="763"/>
    </location>
</feature>
<keyword evidence="6 9" id="KW-1133">Transmembrane helix</keyword>
<comment type="similarity">
    <text evidence="2">Belongs to the amino acid/polyamine transporter 2 family.</text>
</comment>
<evidence type="ECO:0000256" key="4">
    <source>
        <dbReference type="ARBA" id="ARBA00022692"/>
    </source>
</evidence>
<dbReference type="PANTHER" id="PTHR22950:SF692">
    <property type="entry name" value="TRANSMEMBRANE AMINO ACID TRANSPORTER FAMILY PROTEIN"/>
    <property type="match status" value="1"/>
</dbReference>
<comment type="subcellular location">
    <subcellularLocation>
        <location evidence="1">Membrane</location>
        <topology evidence="1">Multi-pass membrane protein</topology>
    </subcellularLocation>
</comment>
<comment type="caution">
    <text evidence="11">The sequence shown here is derived from an EMBL/GenBank/DDBJ whole genome shotgun (WGS) entry which is preliminary data.</text>
</comment>
<feature type="transmembrane region" description="Helical" evidence="9">
    <location>
        <begin position="448"/>
        <end position="469"/>
    </location>
</feature>
<feature type="transmembrane region" description="Helical" evidence="9">
    <location>
        <begin position="683"/>
        <end position="700"/>
    </location>
</feature>
<feature type="transmembrane region" description="Helical" evidence="9">
    <location>
        <begin position="397"/>
        <end position="418"/>
    </location>
</feature>
<feature type="region of interest" description="Disordered" evidence="8">
    <location>
        <begin position="231"/>
        <end position="275"/>
    </location>
</feature>
<evidence type="ECO:0000256" key="9">
    <source>
        <dbReference type="SAM" id="Phobius"/>
    </source>
</evidence>
<feature type="transmembrane region" description="Helical" evidence="9">
    <location>
        <begin position="505"/>
        <end position="524"/>
    </location>
</feature>
<feature type="transmembrane region" description="Helical" evidence="9">
    <location>
        <begin position="624"/>
        <end position="644"/>
    </location>
</feature>
<evidence type="ECO:0000256" key="5">
    <source>
        <dbReference type="ARBA" id="ARBA00022970"/>
    </source>
</evidence>
<dbReference type="AlphaFoldDB" id="A0AAN6G2K7"/>
<evidence type="ECO:0000256" key="2">
    <source>
        <dbReference type="ARBA" id="ARBA00008066"/>
    </source>
</evidence>
<evidence type="ECO:0000259" key="10">
    <source>
        <dbReference type="Pfam" id="PF01490"/>
    </source>
</evidence>
<evidence type="ECO:0000256" key="6">
    <source>
        <dbReference type="ARBA" id="ARBA00022989"/>
    </source>
</evidence>
<proteinExistence type="inferred from homology"/>
<organism evidence="11 12">
    <name type="scientific">Friedmanniomyces endolithicus</name>
    <dbReference type="NCBI Taxonomy" id="329885"/>
    <lineage>
        <taxon>Eukaryota</taxon>
        <taxon>Fungi</taxon>
        <taxon>Dikarya</taxon>
        <taxon>Ascomycota</taxon>
        <taxon>Pezizomycotina</taxon>
        <taxon>Dothideomycetes</taxon>
        <taxon>Dothideomycetidae</taxon>
        <taxon>Mycosphaerellales</taxon>
        <taxon>Teratosphaeriaceae</taxon>
        <taxon>Friedmanniomyces</taxon>
    </lineage>
</organism>
<dbReference type="EMBL" id="JASUXU010000001">
    <property type="protein sequence ID" value="KAK0328930.1"/>
    <property type="molecule type" value="Genomic_DNA"/>
</dbReference>
<gene>
    <name evidence="11" type="ORF">LTR82_000863</name>
</gene>
<evidence type="ECO:0000313" key="12">
    <source>
        <dbReference type="Proteomes" id="UP001168146"/>
    </source>
</evidence>
<dbReference type="Proteomes" id="UP001168146">
    <property type="component" value="Unassembled WGS sequence"/>
</dbReference>
<reference evidence="11" key="1">
    <citation type="submission" date="2021-12" db="EMBL/GenBank/DDBJ databases">
        <title>Black yeast isolated from Biological Soil Crust.</title>
        <authorList>
            <person name="Kurbessoian T."/>
        </authorList>
    </citation>
    <scope>NUCLEOTIDE SEQUENCE</scope>
    <source>
        <strain evidence="11">CCFEE 5208</strain>
    </source>
</reference>
<feature type="compositionally biased region" description="Basic and acidic residues" evidence="8">
    <location>
        <begin position="127"/>
        <end position="145"/>
    </location>
</feature>
<keyword evidence="5" id="KW-0029">Amino-acid transport</keyword>
<feature type="transmembrane region" description="Helical" evidence="9">
    <location>
        <begin position="706"/>
        <end position="730"/>
    </location>
</feature>
<feature type="region of interest" description="Disordered" evidence="8">
    <location>
        <begin position="1"/>
        <end position="27"/>
    </location>
</feature>
<dbReference type="Pfam" id="PF01490">
    <property type="entry name" value="Aa_trans"/>
    <property type="match status" value="1"/>
</dbReference>
<dbReference type="InterPro" id="IPR013057">
    <property type="entry name" value="AA_transpt_TM"/>
</dbReference>
<evidence type="ECO:0000313" key="11">
    <source>
        <dbReference type="EMBL" id="KAK0328930.1"/>
    </source>
</evidence>
<feature type="region of interest" description="Disordered" evidence="8">
    <location>
        <begin position="205"/>
        <end position="224"/>
    </location>
</feature>
<keyword evidence="4 9" id="KW-0812">Transmembrane</keyword>
<dbReference type="GO" id="GO:0005774">
    <property type="term" value="C:vacuolar membrane"/>
    <property type="evidence" value="ECO:0007669"/>
    <property type="project" value="TreeGrafter"/>
</dbReference>
<keyword evidence="7 9" id="KW-0472">Membrane</keyword>
<evidence type="ECO:0000256" key="8">
    <source>
        <dbReference type="SAM" id="MobiDB-lite"/>
    </source>
</evidence>
<keyword evidence="3" id="KW-0813">Transport</keyword>
<feature type="domain" description="Amino acid transporter transmembrane" evidence="10">
    <location>
        <begin position="365"/>
        <end position="760"/>
    </location>
</feature>
<protein>
    <recommendedName>
        <fullName evidence="10">Amino acid transporter transmembrane domain-containing protein</fullName>
    </recommendedName>
</protein>
<feature type="transmembrane region" description="Helical" evidence="9">
    <location>
        <begin position="582"/>
        <end position="604"/>
    </location>
</feature>
<dbReference type="GO" id="GO:0015179">
    <property type="term" value="F:L-amino acid transmembrane transporter activity"/>
    <property type="evidence" value="ECO:0007669"/>
    <property type="project" value="TreeGrafter"/>
</dbReference>
<name>A0AAN6G2K7_9PEZI</name>
<dbReference type="PANTHER" id="PTHR22950">
    <property type="entry name" value="AMINO ACID TRANSPORTER"/>
    <property type="match status" value="1"/>
</dbReference>
<evidence type="ECO:0000256" key="3">
    <source>
        <dbReference type="ARBA" id="ARBA00022448"/>
    </source>
</evidence>